<dbReference type="PANTHER" id="PTHR11452">
    <property type="entry name" value="ALPHA-GALACTOSIDASE/ALPHA-N-ACETYLGALACTOSAMINIDASE"/>
    <property type="match status" value="1"/>
</dbReference>
<organism evidence="8 9">
    <name type="scientific">Canna indica</name>
    <name type="common">Indian-shot</name>
    <dbReference type="NCBI Taxonomy" id="4628"/>
    <lineage>
        <taxon>Eukaryota</taxon>
        <taxon>Viridiplantae</taxon>
        <taxon>Streptophyta</taxon>
        <taxon>Embryophyta</taxon>
        <taxon>Tracheophyta</taxon>
        <taxon>Spermatophyta</taxon>
        <taxon>Magnoliopsida</taxon>
        <taxon>Liliopsida</taxon>
        <taxon>Zingiberales</taxon>
        <taxon>Cannaceae</taxon>
        <taxon>Canna</taxon>
    </lineage>
</organism>
<evidence type="ECO:0000256" key="6">
    <source>
        <dbReference type="ARBA" id="ARBA00023295"/>
    </source>
</evidence>
<dbReference type="GO" id="GO:0009505">
    <property type="term" value="C:plant-type cell wall"/>
    <property type="evidence" value="ECO:0007669"/>
    <property type="project" value="TreeGrafter"/>
</dbReference>
<evidence type="ECO:0000256" key="3">
    <source>
        <dbReference type="ARBA" id="ARBA00012755"/>
    </source>
</evidence>
<dbReference type="EC" id="3.2.1.22" evidence="3"/>
<dbReference type="Gene3D" id="3.20.20.70">
    <property type="entry name" value="Aldolase class I"/>
    <property type="match status" value="2"/>
</dbReference>
<reference evidence="8 9" key="1">
    <citation type="submission" date="2023-10" db="EMBL/GenBank/DDBJ databases">
        <title>Chromosome-scale genome assembly provides insights into flower coloration mechanisms of Canna indica.</title>
        <authorList>
            <person name="Li C."/>
        </authorList>
    </citation>
    <scope>NUCLEOTIDE SEQUENCE [LARGE SCALE GENOMIC DNA]</scope>
    <source>
        <tissue evidence="8">Flower</tissue>
    </source>
</reference>
<sequence>MIKETADEIVSTGLAKLGYQYVNIGIGELLGNEVTFPSGMKALADYVHDKGLKLGMYSSAGYRTCSDQMPGSLGYEYKDAKTFVKWGIDYLKYDNCYNGGDGVRCPNGVTCSEIVGEQPATSWIIGIDPDMLEIGNGGMTNNEYVVHFSLWAIFKITLYLRQITNYQNKLLSIHSILNALGVQGKKVKMDGHLEVVWAGPLCEDRIVVLLLNKNSNESSPITTDWQYLGIDHETLMEVRDLWKDASPDLFKIYLVI</sequence>
<dbReference type="InterPro" id="IPR041233">
    <property type="entry name" value="Melibiase_C"/>
</dbReference>
<evidence type="ECO:0000256" key="1">
    <source>
        <dbReference type="ARBA" id="ARBA00001255"/>
    </source>
</evidence>
<keyword evidence="4" id="KW-0732">Signal</keyword>
<gene>
    <name evidence="8" type="ORF">Cni_G15950</name>
</gene>
<keyword evidence="9" id="KW-1185">Reference proteome</keyword>
<dbReference type="SUPFAM" id="SSF51445">
    <property type="entry name" value="(Trans)glycosidases"/>
    <property type="match status" value="1"/>
</dbReference>
<dbReference type="SUPFAM" id="SSF51011">
    <property type="entry name" value="Glycosyl hydrolase domain"/>
    <property type="match status" value="1"/>
</dbReference>
<proteinExistence type="inferred from homology"/>
<protein>
    <recommendedName>
        <fullName evidence="3">alpha-galactosidase</fullName>
        <ecNumber evidence="3">3.2.1.22</ecNumber>
    </recommendedName>
</protein>
<dbReference type="InterPro" id="IPR013780">
    <property type="entry name" value="Glyco_hydro_b"/>
</dbReference>
<evidence type="ECO:0000256" key="4">
    <source>
        <dbReference type="ARBA" id="ARBA00022729"/>
    </source>
</evidence>
<dbReference type="Proteomes" id="UP001327560">
    <property type="component" value="Chromosome 5"/>
</dbReference>
<dbReference type="Pfam" id="PF17801">
    <property type="entry name" value="Melibiase_C"/>
    <property type="match status" value="1"/>
</dbReference>
<dbReference type="Pfam" id="PF16499">
    <property type="entry name" value="Melibiase_2"/>
    <property type="match status" value="1"/>
</dbReference>
<evidence type="ECO:0000313" key="8">
    <source>
        <dbReference type="EMBL" id="WOL07212.1"/>
    </source>
</evidence>
<dbReference type="CDD" id="cd14792">
    <property type="entry name" value="GH27"/>
    <property type="match status" value="1"/>
</dbReference>
<feature type="domain" description="Alpha galactosidase C-terminal" evidence="7">
    <location>
        <begin position="196"/>
        <end position="246"/>
    </location>
</feature>
<keyword evidence="5" id="KW-0378">Hydrolase</keyword>
<evidence type="ECO:0000313" key="9">
    <source>
        <dbReference type="Proteomes" id="UP001327560"/>
    </source>
</evidence>
<keyword evidence="6" id="KW-0326">Glycosidase</keyword>
<name>A0AAQ3KEN8_9LILI</name>
<evidence type="ECO:0000256" key="2">
    <source>
        <dbReference type="ARBA" id="ARBA00009743"/>
    </source>
</evidence>
<accession>A0AAQ3KEN8</accession>
<evidence type="ECO:0000256" key="5">
    <source>
        <dbReference type="ARBA" id="ARBA00022801"/>
    </source>
</evidence>
<dbReference type="GO" id="GO:0004557">
    <property type="term" value="F:alpha-galactosidase activity"/>
    <property type="evidence" value="ECO:0007669"/>
    <property type="project" value="UniProtKB-EC"/>
</dbReference>
<dbReference type="InterPro" id="IPR002241">
    <property type="entry name" value="Glyco_hydro_27"/>
</dbReference>
<dbReference type="InterPro" id="IPR013785">
    <property type="entry name" value="Aldolase_TIM"/>
</dbReference>
<dbReference type="PANTHER" id="PTHR11452:SF33">
    <property type="entry name" value="ALPHA-GALACTOSIDASE 2"/>
    <property type="match status" value="1"/>
</dbReference>
<comment type="similarity">
    <text evidence="2">Belongs to the glycosyl hydrolase 27 family.</text>
</comment>
<dbReference type="Gene3D" id="2.60.40.1180">
    <property type="entry name" value="Golgi alpha-mannosidase II"/>
    <property type="match status" value="1"/>
</dbReference>
<comment type="catalytic activity">
    <reaction evidence="1">
        <text>Hydrolysis of terminal, non-reducing alpha-D-galactose residues in alpha-D-galactosides, including galactose oligosaccharides, galactomannans and galactolipids.</text>
        <dbReference type="EC" id="3.2.1.22"/>
    </reaction>
</comment>
<dbReference type="GO" id="GO:0005975">
    <property type="term" value="P:carbohydrate metabolic process"/>
    <property type="evidence" value="ECO:0007669"/>
    <property type="project" value="InterPro"/>
</dbReference>
<dbReference type="InterPro" id="IPR017853">
    <property type="entry name" value="GH"/>
</dbReference>
<dbReference type="EMBL" id="CP136894">
    <property type="protein sequence ID" value="WOL07212.1"/>
    <property type="molecule type" value="Genomic_DNA"/>
</dbReference>
<dbReference type="AlphaFoldDB" id="A0AAQ3KEN8"/>
<evidence type="ECO:0000259" key="7">
    <source>
        <dbReference type="Pfam" id="PF17801"/>
    </source>
</evidence>